<name>A0A5J6LBN8_9GAMM</name>
<reference evidence="5 6" key="1">
    <citation type="submission" date="2019-09" db="EMBL/GenBank/DDBJ databases">
        <title>Nitrincola iocasae sp. nov., a bacterium isolated from the sediment collected at a cold seep field in South China Sea.</title>
        <authorList>
            <person name="Zhang H."/>
            <person name="Wang H."/>
            <person name="Li C."/>
        </authorList>
    </citation>
    <scope>NUCLEOTIDE SEQUENCE [LARGE SCALE GENOMIC DNA]</scope>
    <source>
        <strain evidence="5 6">KXZD1103</strain>
    </source>
</reference>
<sequence>MDSSIVAGQYQDKIFELFSGGPVALFVWSSQQGWPIEYVSDNVEEVLGYVASELVQRRQPYAGLIHPDDLPRVEAEVARYLTQKTSYFEQKYRLMCHSGCYCSVKDFSMPEWDAQGRLLRLRGYIFYQAETKEVNETLQLAELVREYAREAIMITDPRGVILSVNPAFTQVTGYNADEVIGGRPSLLSSGYHDAAFYEAMWHSLNTQGSWEGEILDRRKNGEVYPKWLSIHTAYTYQGDVFRRIAIFSDITRQKQSEELIWRQANYDSLTHLPNRQLLTLRLEQEINRVSRTGQGLALIFMDLDGFKEINDTLGHKLGDDLLILVAERLKTLVRTTDMVARFSGDQFALLLTGLTDQVSVEQLVMKVRSAFEQPFELGGEDIFTSVSFGVTFCPEDGNDPWELLKNADQAMFSAKVTGRGRYQFFTEAMQLTAQRRMQLAKDLRNALSAEQLFLEYQPIVSLTDDRLSKVEALIRWQHPQLGLVSPAEFIPVAEETGLISEIGDWVFREAVSKSEAWQTLLQRPFQISINTSPVQYRDDTHRISSWIDYLRERCLSSKTISLEITEGMLMENSADIENCLLLIRDAGMEVALDDFGTGYSSLAYLKRMDIDFLKIDRSFVRNLQPDSNDLALCEAMIVMAHKLGIQVVAEGIETREQKELLKSARCDYGQGYYFSRPLSAERLQEFLCNGPDERH</sequence>
<dbReference type="SUPFAM" id="SSF141868">
    <property type="entry name" value="EAL domain-like"/>
    <property type="match status" value="1"/>
</dbReference>
<dbReference type="InterPro" id="IPR035919">
    <property type="entry name" value="EAL_sf"/>
</dbReference>
<evidence type="ECO:0000313" key="5">
    <source>
        <dbReference type="EMBL" id="QEW05826.1"/>
    </source>
</evidence>
<evidence type="ECO:0000259" key="2">
    <source>
        <dbReference type="PROSITE" id="PS50113"/>
    </source>
</evidence>
<dbReference type="InterPro" id="IPR043128">
    <property type="entry name" value="Rev_trsase/Diguanyl_cyclase"/>
</dbReference>
<dbReference type="PANTHER" id="PTHR44757:SF2">
    <property type="entry name" value="BIOFILM ARCHITECTURE MAINTENANCE PROTEIN MBAA"/>
    <property type="match status" value="1"/>
</dbReference>
<dbReference type="InterPro" id="IPR013655">
    <property type="entry name" value="PAS_fold_3"/>
</dbReference>
<dbReference type="PROSITE" id="PS50113">
    <property type="entry name" value="PAC"/>
    <property type="match status" value="1"/>
</dbReference>
<evidence type="ECO:0000259" key="3">
    <source>
        <dbReference type="PROSITE" id="PS50883"/>
    </source>
</evidence>
<dbReference type="InterPro" id="IPR052155">
    <property type="entry name" value="Biofilm_reg_signaling"/>
</dbReference>
<dbReference type="Gene3D" id="3.30.450.20">
    <property type="entry name" value="PAS domain"/>
    <property type="match status" value="2"/>
</dbReference>
<evidence type="ECO:0000259" key="1">
    <source>
        <dbReference type="PROSITE" id="PS50112"/>
    </source>
</evidence>
<dbReference type="Pfam" id="PF13426">
    <property type="entry name" value="PAS_9"/>
    <property type="match status" value="1"/>
</dbReference>
<dbReference type="PANTHER" id="PTHR44757">
    <property type="entry name" value="DIGUANYLATE CYCLASE DGCP"/>
    <property type="match status" value="1"/>
</dbReference>
<feature type="domain" description="GGDEF" evidence="4">
    <location>
        <begin position="294"/>
        <end position="427"/>
    </location>
</feature>
<dbReference type="CDD" id="cd01949">
    <property type="entry name" value="GGDEF"/>
    <property type="match status" value="1"/>
</dbReference>
<dbReference type="CDD" id="cd00130">
    <property type="entry name" value="PAS"/>
    <property type="match status" value="2"/>
</dbReference>
<dbReference type="Pfam" id="PF08447">
    <property type="entry name" value="PAS_3"/>
    <property type="match status" value="1"/>
</dbReference>
<dbReference type="AlphaFoldDB" id="A0A5J6LBN8"/>
<dbReference type="InterPro" id="IPR000700">
    <property type="entry name" value="PAS-assoc_C"/>
</dbReference>
<dbReference type="InterPro" id="IPR029787">
    <property type="entry name" value="Nucleotide_cyclase"/>
</dbReference>
<accession>A0A5J6LBN8</accession>
<protein>
    <submittedName>
        <fullName evidence="5">EAL domain-containing protein</fullName>
    </submittedName>
</protein>
<dbReference type="Proteomes" id="UP000325606">
    <property type="component" value="Chromosome"/>
</dbReference>
<gene>
    <name evidence="5" type="ORF">F5I99_04620</name>
</gene>
<proteinExistence type="predicted"/>
<dbReference type="NCBIfam" id="TIGR00229">
    <property type="entry name" value="sensory_box"/>
    <property type="match status" value="1"/>
</dbReference>
<keyword evidence="6" id="KW-1185">Reference proteome</keyword>
<dbReference type="CDD" id="cd01948">
    <property type="entry name" value="EAL"/>
    <property type="match status" value="1"/>
</dbReference>
<dbReference type="Pfam" id="PF00563">
    <property type="entry name" value="EAL"/>
    <property type="match status" value="1"/>
</dbReference>
<evidence type="ECO:0000259" key="4">
    <source>
        <dbReference type="PROSITE" id="PS50887"/>
    </source>
</evidence>
<dbReference type="NCBIfam" id="TIGR00254">
    <property type="entry name" value="GGDEF"/>
    <property type="match status" value="1"/>
</dbReference>
<dbReference type="SMART" id="SM00267">
    <property type="entry name" value="GGDEF"/>
    <property type="match status" value="1"/>
</dbReference>
<feature type="domain" description="PAC" evidence="2">
    <location>
        <begin position="208"/>
        <end position="262"/>
    </location>
</feature>
<organism evidence="5 6">
    <name type="scientific">Nitrincola iocasae</name>
    <dbReference type="NCBI Taxonomy" id="2614693"/>
    <lineage>
        <taxon>Bacteria</taxon>
        <taxon>Pseudomonadati</taxon>
        <taxon>Pseudomonadota</taxon>
        <taxon>Gammaproteobacteria</taxon>
        <taxon>Oceanospirillales</taxon>
        <taxon>Oceanospirillaceae</taxon>
        <taxon>Nitrincola</taxon>
    </lineage>
</organism>
<feature type="domain" description="PAS" evidence="1">
    <location>
        <begin position="136"/>
        <end position="181"/>
    </location>
</feature>
<evidence type="ECO:0000313" key="6">
    <source>
        <dbReference type="Proteomes" id="UP000325606"/>
    </source>
</evidence>
<dbReference type="SUPFAM" id="SSF55785">
    <property type="entry name" value="PYP-like sensor domain (PAS domain)"/>
    <property type="match status" value="2"/>
</dbReference>
<dbReference type="PROSITE" id="PS50112">
    <property type="entry name" value="PAS"/>
    <property type="match status" value="2"/>
</dbReference>
<dbReference type="InterPro" id="IPR000014">
    <property type="entry name" value="PAS"/>
</dbReference>
<dbReference type="Gene3D" id="3.30.70.270">
    <property type="match status" value="1"/>
</dbReference>
<dbReference type="SMART" id="SM00052">
    <property type="entry name" value="EAL"/>
    <property type="match status" value="1"/>
</dbReference>
<dbReference type="EMBL" id="CP044222">
    <property type="protein sequence ID" value="QEW05826.1"/>
    <property type="molecule type" value="Genomic_DNA"/>
</dbReference>
<dbReference type="PROSITE" id="PS50887">
    <property type="entry name" value="GGDEF"/>
    <property type="match status" value="1"/>
</dbReference>
<dbReference type="SMART" id="SM00091">
    <property type="entry name" value="PAS"/>
    <property type="match status" value="2"/>
</dbReference>
<dbReference type="SUPFAM" id="SSF55073">
    <property type="entry name" value="Nucleotide cyclase"/>
    <property type="match status" value="1"/>
</dbReference>
<dbReference type="KEGG" id="nik:F5I99_04620"/>
<dbReference type="PROSITE" id="PS50883">
    <property type="entry name" value="EAL"/>
    <property type="match status" value="1"/>
</dbReference>
<dbReference type="RefSeq" id="WP_151053868.1">
    <property type="nucleotide sequence ID" value="NZ_CP044222.1"/>
</dbReference>
<dbReference type="Gene3D" id="3.20.20.450">
    <property type="entry name" value="EAL domain"/>
    <property type="match status" value="1"/>
</dbReference>
<dbReference type="InterPro" id="IPR035965">
    <property type="entry name" value="PAS-like_dom_sf"/>
</dbReference>
<dbReference type="InterPro" id="IPR001633">
    <property type="entry name" value="EAL_dom"/>
</dbReference>
<dbReference type="Pfam" id="PF00990">
    <property type="entry name" value="GGDEF"/>
    <property type="match status" value="1"/>
</dbReference>
<feature type="domain" description="EAL" evidence="3">
    <location>
        <begin position="436"/>
        <end position="691"/>
    </location>
</feature>
<dbReference type="InterPro" id="IPR000160">
    <property type="entry name" value="GGDEF_dom"/>
</dbReference>
<feature type="domain" description="PAS" evidence="1">
    <location>
        <begin position="10"/>
        <end position="84"/>
    </location>
</feature>